<dbReference type="PANTHER" id="PTHR47943">
    <property type="entry name" value="CYTOCHROME P450 93A3-LIKE"/>
    <property type="match status" value="1"/>
</dbReference>
<comment type="caution">
    <text evidence="12">The sequence shown here is derived from an EMBL/GenBank/DDBJ whole genome shotgun (WGS) entry which is preliminary data.</text>
</comment>
<gene>
    <name evidence="12" type="primary">CYP705A5_2</name>
    <name evidence="12" type="ORF">CFP56_007309</name>
</gene>
<keyword evidence="9" id="KW-0472">Membrane</keyword>
<dbReference type="Gene3D" id="1.10.630.10">
    <property type="entry name" value="Cytochrome P450"/>
    <property type="match status" value="3"/>
</dbReference>
<keyword evidence="6 11" id="KW-0560">Oxidoreductase</keyword>
<keyword evidence="4 10" id="KW-0349">Heme</keyword>
<evidence type="ECO:0000256" key="11">
    <source>
        <dbReference type="RuleBase" id="RU000461"/>
    </source>
</evidence>
<evidence type="ECO:0000256" key="2">
    <source>
        <dbReference type="ARBA" id="ARBA00004370"/>
    </source>
</evidence>
<dbReference type="PRINTS" id="PR00385">
    <property type="entry name" value="P450"/>
</dbReference>
<dbReference type="InterPro" id="IPR001128">
    <property type="entry name" value="Cyt_P450"/>
</dbReference>
<dbReference type="PRINTS" id="PR00463">
    <property type="entry name" value="EP450I"/>
</dbReference>
<evidence type="ECO:0000256" key="7">
    <source>
        <dbReference type="ARBA" id="ARBA00023004"/>
    </source>
</evidence>
<organism evidence="12 13">
    <name type="scientific">Quercus suber</name>
    <name type="common">Cork oak</name>
    <dbReference type="NCBI Taxonomy" id="58331"/>
    <lineage>
        <taxon>Eukaryota</taxon>
        <taxon>Viridiplantae</taxon>
        <taxon>Streptophyta</taxon>
        <taxon>Embryophyta</taxon>
        <taxon>Tracheophyta</taxon>
        <taxon>Spermatophyta</taxon>
        <taxon>Magnoliopsida</taxon>
        <taxon>eudicotyledons</taxon>
        <taxon>Gunneridae</taxon>
        <taxon>Pentapetalae</taxon>
        <taxon>rosids</taxon>
        <taxon>fabids</taxon>
        <taxon>Fagales</taxon>
        <taxon>Fagaceae</taxon>
        <taxon>Quercus</taxon>
    </lineage>
</organism>
<dbReference type="GO" id="GO:0004497">
    <property type="term" value="F:monooxygenase activity"/>
    <property type="evidence" value="ECO:0007669"/>
    <property type="project" value="UniProtKB-KW"/>
</dbReference>
<reference evidence="12 13" key="1">
    <citation type="journal article" date="2018" name="Sci. Data">
        <title>The draft genome sequence of cork oak.</title>
        <authorList>
            <person name="Ramos A.M."/>
            <person name="Usie A."/>
            <person name="Barbosa P."/>
            <person name="Barros P.M."/>
            <person name="Capote T."/>
            <person name="Chaves I."/>
            <person name="Simoes F."/>
            <person name="Abreu I."/>
            <person name="Carrasquinho I."/>
            <person name="Faro C."/>
            <person name="Guimaraes J.B."/>
            <person name="Mendonca D."/>
            <person name="Nobrega F."/>
            <person name="Rodrigues L."/>
            <person name="Saibo N.J.M."/>
            <person name="Varela M.C."/>
            <person name="Egas C."/>
            <person name="Matos J."/>
            <person name="Miguel C.M."/>
            <person name="Oliveira M.M."/>
            <person name="Ricardo C.P."/>
            <person name="Goncalves S."/>
        </authorList>
    </citation>
    <scope>NUCLEOTIDE SEQUENCE [LARGE SCALE GENOMIC DNA]</scope>
    <source>
        <strain evidence="13">cv. HL8</strain>
    </source>
</reference>
<dbReference type="Pfam" id="PF00067">
    <property type="entry name" value="p450"/>
    <property type="match status" value="3"/>
</dbReference>
<protein>
    <submittedName>
        <fullName evidence="12">Cytochrome p450 705a5</fullName>
    </submittedName>
</protein>
<dbReference type="EMBL" id="PKMF04000148">
    <property type="protein sequence ID" value="KAK7846947.1"/>
    <property type="molecule type" value="Genomic_DNA"/>
</dbReference>
<keyword evidence="13" id="KW-1185">Reference proteome</keyword>
<dbReference type="InterPro" id="IPR017972">
    <property type="entry name" value="Cyt_P450_CS"/>
</dbReference>
<evidence type="ECO:0000256" key="8">
    <source>
        <dbReference type="ARBA" id="ARBA00023033"/>
    </source>
</evidence>
<dbReference type="GO" id="GO:0016705">
    <property type="term" value="F:oxidoreductase activity, acting on paired donors, with incorporation or reduction of molecular oxygen"/>
    <property type="evidence" value="ECO:0007669"/>
    <property type="project" value="InterPro"/>
</dbReference>
<dbReference type="AlphaFoldDB" id="A0AAW0L5M1"/>
<dbReference type="InterPro" id="IPR036396">
    <property type="entry name" value="Cyt_P450_sf"/>
</dbReference>
<evidence type="ECO:0000256" key="4">
    <source>
        <dbReference type="ARBA" id="ARBA00022617"/>
    </source>
</evidence>
<dbReference type="PROSITE" id="PS00086">
    <property type="entry name" value="CYTOCHROME_P450"/>
    <property type="match status" value="1"/>
</dbReference>
<feature type="binding site" description="axial binding residue" evidence="10">
    <location>
        <position position="478"/>
    </location>
    <ligand>
        <name>heme</name>
        <dbReference type="ChEBI" id="CHEBI:30413"/>
    </ligand>
    <ligandPart>
        <name>Fe</name>
        <dbReference type="ChEBI" id="CHEBI:18248"/>
    </ligandPart>
</feature>
<dbReference type="InterPro" id="IPR002401">
    <property type="entry name" value="Cyt_P450_E_grp-I"/>
</dbReference>
<evidence type="ECO:0000256" key="9">
    <source>
        <dbReference type="ARBA" id="ARBA00023136"/>
    </source>
</evidence>
<proteinExistence type="inferred from homology"/>
<sequence>MATEIFKTHDLAFAGRPSFAFSDKLPYGNYGFFIAPYGDYWRFIKKLCMNELLSTRQVEKSHAVRHEEITLFLHKVLESAKKKQVLDMGAELMKLTNNSTCRAIMSMRCSDEDGEAERIRQLAKESIEVCAKVSFGDVLGPLRILAFWLYGRKVIDVSLRYDEILERVLKQHENSGELKRDNEDLMDILLKVYQDDKAEFKINRTHLKAFLLVEKSHAVRHEEITLFLHKVLESAKKKQVLDMGAELMKLTNNSTCRVIMSMRCSDEDGEAESIRQLVKESIEIGAKVSFGDVLGPLRILAFWLYGRKVIDVSLRYDEILERVLKQHENSGELKRDNEDLMDILLKVYQVDKAEFKINRTHLKAFLLVRKEIKDAVGSTRLVEESDVPILPYLQAVVKEALRLHPPVPVIIRECREACKIKDLDIPKKTMVAVNVYAIMRDTKIWDYPNDFRPDRFLDSSKQKDGMEYIPFGAGRRACPGSKLALSVVHTTVAAMVQCFDWKVDGKGGDHKVNMQVGPGISMPMAQPFKCIPVVHYNPFASST</sequence>
<dbReference type="PANTHER" id="PTHR47943:SF8">
    <property type="entry name" value="CYTOCHROME P450"/>
    <property type="match status" value="1"/>
</dbReference>
<evidence type="ECO:0000256" key="3">
    <source>
        <dbReference type="ARBA" id="ARBA00010617"/>
    </source>
</evidence>
<dbReference type="GO" id="GO:0016020">
    <property type="term" value="C:membrane"/>
    <property type="evidence" value="ECO:0007669"/>
    <property type="project" value="UniProtKB-SubCell"/>
</dbReference>
<evidence type="ECO:0000313" key="13">
    <source>
        <dbReference type="Proteomes" id="UP000237347"/>
    </source>
</evidence>
<evidence type="ECO:0000256" key="5">
    <source>
        <dbReference type="ARBA" id="ARBA00022723"/>
    </source>
</evidence>
<dbReference type="SUPFAM" id="SSF48264">
    <property type="entry name" value="Cytochrome P450"/>
    <property type="match status" value="2"/>
</dbReference>
<keyword evidence="8 11" id="KW-0503">Monooxygenase</keyword>
<dbReference type="GO" id="GO:0005506">
    <property type="term" value="F:iron ion binding"/>
    <property type="evidence" value="ECO:0007669"/>
    <property type="project" value="InterPro"/>
</dbReference>
<evidence type="ECO:0000256" key="10">
    <source>
        <dbReference type="PIRSR" id="PIRSR602401-1"/>
    </source>
</evidence>
<dbReference type="Proteomes" id="UP000237347">
    <property type="component" value="Unassembled WGS sequence"/>
</dbReference>
<evidence type="ECO:0000256" key="6">
    <source>
        <dbReference type="ARBA" id="ARBA00023002"/>
    </source>
</evidence>
<dbReference type="GO" id="GO:0020037">
    <property type="term" value="F:heme binding"/>
    <property type="evidence" value="ECO:0007669"/>
    <property type="project" value="InterPro"/>
</dbReference>
<comment type="cofactor">
    <cofactor evidence="1 10">
        <name>heme</name>
        <dbReference type="ChEBI" id="CHEBI:30413"/>
    </cofactor>
</comment>
<accession>A0AAW0L5M1</accession>
<evidence type="ECO:0000313" key="12">
    <source>
        <dbReference type="EMBL" id="KAK7846947.1"/>
    </source>
</evidence>
<comment type="subcellular location">
    <subcellularLocation>
        <location evidence="2">Membrane</location>
    </subcellularLocation>
</comment>
<name>A0AAW0L5M1_QUESU</name>
<keyword evidence="5 10" id="KW-0479">Metal-binding</keyword>
<comment type="similarity">
    <text evidence="3 11">Belongs to the cytochrome P450 family.</text>
</comment>
<evidence type="ECO:0000256" key="1">
    <source>
        <dbReference type="ARBA" id="ARBA00001971"/>
    </source>
</evidence>
<keyword evidence="7 10" id="KW-0408">Iron</keyword>